<name>A0ABR9PRM2_9BACT</name>
<dbReference type="RefSeq" id="WP_193350102.1">
    <property type="nucleotide sequence ID" value="NZ_CBCSIP010000128.1"/>
</dbReference>
<keyword evidence="2" id="KW-1185">Reference proteome</keyword>
<accession>A0ABR9PRM2</accession>
<evidence type="ECO:0000313" key="2">
    <source>
        <dbReference type="Proteomes" id="UP001516472"/>
    </source>
</evidence>
<reference evidence="1 2" key="1">
    <citation type="submission" date="2020-02" db="EMBL/GenBank/DDBJ databases">
        <authorList>
            <person name="Babadi Z.K."/>
            <person name="Risdian C."/>
            <person name="Ebrahimipour G.H."/>
            <person name="Wink J."/>
        </authorList>
    </citation>
    <scope>NUCLEOTIDE SEQUENCE [LARGE SCALE GENOMIC DNA]</scope>
    <source>
        <strain evidence="1 2">ZKHCc1 1396</strain>
    </source>
</reference>
<dbReference type="EMBL" id="JAAIYO010000006">
    <property type="protein sequence ID" value="MBE4750582.1"/>
    <property type="molecule type" value="Genomic_DNA"/>
</dbReference>
<organism evidence="1 2">
    <name type="scientific">Corallococcus soli</name>
    <dbReference type="NCBI Taxonomy" id="2710757"/>
    <lineage>
        <taxon>Bacteria</taxon>
        <taxon>Pseudomonadati</taxon>
        <taxon>Myxococcota</taxon>
        <taxon>Myxococcia</taxon>
        <taxon>Myxococcales</taxon>
        <taxon>Cystobacterineae</taxon>
        <taxon>Myxococcaceae</taxon>
        <taxon>Corallococcus</taxon>
    </lineage>
</organism>
<evidence type="ECO:0000313" key="1">
    <source>
        <dbReference type="EMBL" id="MBE4750582.1"/>
    </source>
</evidence>
<dbReference type="Proteomes" id="UP001516472">
    <property type="component" value="Unassembled WGS sequence"/>
</dbReference>
<gene>
    <name evidence="1" type="ORF">G4177_20650</name>
</gene>
<sequence>MASDAERQLEGRAELIAEALPLHAELERVLSGSGWRRRLLKRPELVPTLVSRTEALKEALERVQHRAASESWSGSLPVLRQARKLSELRERLPGLARRRLEALAVAPADLPLEEALTRLDALVRQPVSQALNPGEVLVFEADSRWHPGRRLMQGFIPHPERGSSRGPSFMATLMGGTLRPLWWLARPLLGSGRVRITSERLLWIPAIGEPQAVRLGTIPDGGITVDPFTLDLRVTGDRRLHARAVLDAFEVASLLELHRQPPLRGAARSGVRLKQVAILPASLQGPDEEWLRGHCVLRPGGVSFIPEHQGQRSLQAITGKDSSLEGFDADGVLESLRWLPQEEFDACVARVVNATGGTFWEARRTHHVPQTSASKWRSVLIECGKSALRGRLDWTQQADVEALLRDWPRK</sequence>
<protein>
    <submittedName>
        <fullName evidence="1">YhfG family protein</fullName>
    </submittedName>
</protein>
<proteinExistence type="predicted"/>
<comment type="caution">
    <text evidence="1">The sequence shown here is derived from an EMBL/GenBank/DDBJ whole genome shotgun (WGS) entry which is preliminary data.</text>
</comment>